<gene>
    <name evidence="2" type="ORF">EB796_022335</name>
</gene>
<sequence>MYSEWVSLQTAIQSDSSHTSVLKRFPAAVSKEIIIPIVKNISQGLSINTVDQPSKLYSIDEVNWTMEVICQGLTLPFTEHDILKECVNIYCEWMSGCLIRKKMCVPKPVVEAPVTFSTKMLSHLYNLFVPREKSISSALSTTVSSAVSSALSTTVSSAVSSALSTTVSSALSTTVSSAVSSALFTTMSSAVSSALSTAVSSAVSSAVSVRPSAAVSTILSAAVSSALSSAVSSALSSAVFVGPSALTSAFSAGVDQVNRQAMLCHRALRMLETIAKESNLLNRELWEAILKFLLATTDTLLAPPREKVKWYK</sequence>
<reference evidence="2" key="1">
    <citation type="submission" date="2020-06" db="EMBL/GenBank/DDBJ databases">
        <title>Draft genome of Bugula neritina, a colonial animal packing powerful symbionts and potential medicines.</title>
        <authorList>
            <person name="Rayko M."/>
        </authorList>
    </citation>
    <scope>NUCLEOTIDE SEQUENCE [LARGE SCALE GENOMIC DNA]</scope>
    <source>
        <strain evidence="2">Kwan_BN1</strain>
    </source>
</reference>
<dbReference type="InterPro" id="IPR039930">
    <property type="entry name" value="RALGAPB"/>
</dbReference>
<dbReference type="OrthoDB" id="10009983at2759"/>
<organism evidence="2 3">
    <name type="scientific">Bugula neritina</name>
    <name type="common">Brown bryozoan</name>
    <name type="synonym">Sertularia neritina</name>
    <dbReference type="NCBI Taxonomy" id="10212"/>
    <lineage>
        <taxon>Eukaryota</taxon>
        <taxon>Metazoa</taxon>
        <taxon>Spiralia</taxon>
        <taxon>Lophotrochozoa</taxon>
        <taxon>Bryozoa</taxon>
        <taxon>Gymnolaemata</taxon>
        <taxon>Cheilostomatida</taxon>
        <taxon>Flustrina</taxon>
        <taxon>Buguloidea</taxon>
        <taxon>Bugulidae</taxon>
        <taxon>Bugula</taxon>
    </lineage>
</organism>
<dbReference type="PANTHER" id="PTHR21344">
    <property type="entry name" value="RAL GTPASE-ACTIVATING PROTEIN SUBUNIT BETA"/>
    <property type="match status" value="1"/>
</dbReference>
<accession>A0A7J7J1P8</accession>
<name>A0A7J7J1P8_BUGNE</name>
<evidence type="ECO:0000313" key="3">
    <source>
        <dbReference type="Proteomes" id="UP000593567"/>
    </source>
</evidence>
<keyword evidence="3" id="KW-1185">Reference proteome</keyword>
<dbReference type="InterPro" id="IPR046859">
    <property type="entry name" value="RGPA/RALGAPB_N"/>
</dbReference>
<evidence type="ECO:0000313" key="2">
    <source>
        <dbReference type="EMBL" id="KAF6019368.1"/>
    </source>
</evidence>
<dbReference type="AlphaFoldDB" id="A0A7J7J1P8"/>
<dbReference type="Proteomes" id="UP000593567">
    <property type="component" value="Unassembled WGS sequence"/>
</dbReference>
<dbReference type="GO" id="GO:0005096">
    <property type="term" value="F:GTPase activator activity"/>
    <property type="evidence" value="ECO:0007669"/>
    <property type="project" value="InterPro"/>
</dbReference>
<evidence type="ECO:0000259" key="1">
    <source>
        <dbReference type="Pfam" id="PF20412"/>
    </source>
</evidence>
<feature type="domain" description="Ral GTPase-activating protein subunit alpha/beta N-terminal" evidence="1">
    <location>
        <begin position="257"/>
        <end position="306"/>
    </location>
</feature>
<dbReference type="PANTHER" id="PTHR21344:SF1">
    <property type="entry name" value="RAL GTPASE-ACTIVATING PROTEIN SUBUNIT BETA"/>
    <property type="match status" value="1"/>
</dbReference>
<protein>
    <submittedName>
        <fullName evidence="2">RALGAPB</fullName>
    </submittedName>
</protein>
<proteinExistence type="predicted"/>
<dbReference type="EMBL" id="VXIV02003235">
    <property type="protein sequence ID" value="KAF6019368.1"/>
    <property type="molecule type" value="Genomic_DNA"/>
</dbReference>
<dbReference type="Pfam" id="PF20412">
    <property type="entry name" value="RALGAPB_N"/>
    <property type="match status" value="1"/>
</dbReference>
<comment type="caution">
    <text evidence="2">The sequence shown here is derived from an EMBL/GenBank/DDBJ whole genome shotgun (WGS) entry which is preliminary data.</text>
</comment>